<evidence type="ECO:0000256" key="7">
    <source>
        <dbReference type="ARBA" id="ARBA00037904"/>
    </source>
</evidence>
<feature type="domain" description="Glycosyltransferase 2-like" evidence="10">
    <location>
        <begin position="8"/>
        <end position="153"/>
    </location>
</feature>
<protein>
    <recommendedName>
        <fullName evidence="9">4,4'-diaponeurosporenoate glycosyltransferase</fullName>
    </recommendedName>
</protein>
<keyword evidence="3" id="KW-0328">Glycosyltransferase</keyword>
<dbReference type="InterPro" id="IPR001173">
    <property type="entry name" value="Glyco_trans_2-like"/>
</dbReference>
<dbReference type="GO" id="GO:0005886">
    <property type="term" value="C:plasma membrane"/>
    <property type="evidence" value="ECO:0007669"/>
    <property type="project" value="UniProtKB-SubCell"/>
</dbReference>
<evidence type="ECO:0000256" key="1">
    <source>
        <dbReference type="ARBA" id="ARBA00004236"/>
    </source>
</evidence>
<organism evidence="11 12">
    <name type="scientific">Leifsonia aquatica</name>
    <name type="common">Corynebacterium aquaticum</name>
    <dbReference type="NCBI Taxonomy" id="144185"/>
    <lineage>
        <taxon>Bacteria</taxon>
        <taxon>Bacillati</taxon>
        <taxon>Actinomycetota</taxon>
        <taxon>Actinomycetes</taxon>
        <taxon>Micrococcales</taxon>
        <taxon>Microbacteriaceae</taxon>
        <taxon>Leifsonia</taxon>
    </lineage>
</organism>
<keyword evidence="12" id="KW-1185">Reference proteome</keyword>
<comment type="pathway">
    <text evidence="7">Carotenoid biosynthesis; staphyloxanthin biosynthesis; staphyloxanthin from farnesyl diphosphate: step 4/5.</text>
</comment>
<comment type="similarity">
    <text evidence="8">Belongs to the glycosyltransferase 2 family. CrtQ subfamily.</text>
</comment>
<dbReference type="Pfam" id="PF00535">
    <property type="entry name" value="Glycos_transf_2"/>
    <property type="match status" value="1"/>
</dbReference>
<dbReference type="SUPFAM" id="SSF53448">
    <property type="entry name" value="Nucleotide-diphospho-sugar transferases"/>
    <property type="match status" value="1"/>
</dbReference>
<dbReference type="InterPro" id="IPR029044">
    <property type="entry name" value="Nucleotide-diphossugar_trans"/>
</dbReference>
<gene>
    <name evidence="11" type="ORF">FHX33_002557</name>
</gene>
<evidence type="ECO:0000259" key="10">
    <source>
        <dbReference type="Pfam" id="PF00535"/>
    </source>
</evidence>
<evidence type="ECO:0000256" key="5">
    <source>
        <dbReference type="ARBA" id="ARBA00023136"/>
    </source>
</evidence>
<evidence type="ECO:0000256" key="4">
    <source>
        <dbReference type="ARBA" id="ARBA00022679"/>
    </source>
</evidence>
<comment type="subcellular location">
    <subcellularLocation>
        <location evidence="1">Cell membrane</location>
    </subcellularLocation>
</comment>
<proteinExistence type="inferred from homology"/>
<dbReference type="Proteomes" id="UP000538196">
    <property type="component" value="Unassembled WGS sequence"/>
</dbReference>
<keyword evidence="4 11" id="KW-0808">Transferase</keyword>
<evidence type="ECO:0000256" key="3">
    <source>
        <dbReference type="ARBA" id="ARBA00022676"/>
    </source>
</evidence>
<reference evidence="11 12" key="1">
    <citation type="submission" date="2020-08" db="EMBL/GenBank/DDBJ databases">
        <title>Sequencing the genomes of 1000 actinobacteria strains.</title>
        <authorList>
            <person name="Klenk H.-P."/>
        </authorList>
    </citation>
    <scope>NUCLEOTIDE SEQUENCE [LARGE SCALE GENOMIC DNA]</scope>
    <source>
        <strain evidence="11 12">DSM 20146</strain>
    </source>
</reference>
<comment type="caution">
    <text evidence="11">The sequence shown here is derived from an EMBL/GenBank/DDBJ whole genome shotgun (WGS) entry which is preliminary data.</text>
</comment>
<evidence type="ECO:0000313" key="12">
    <source>
        <dbReference type="Proteomes" id="UP000538196"/>
    </source>
</evidence>
<dbReference type="RefSeq" id="WP_183428586.1">
    <property type="nucleotide sequence ID" value="NZ_JACHVP010000002.1"/>
</dbReference>
<accession>A0A7W4YKL0</accession>
<dbReference type="AlphaFoldDB" id="A0A7W4YKL0"/>
<evidence type="ECO:0000313" key="11">
    <source>
        <dbReference type="EMBL" id="MBB2967794.1"/>
    </source>
</evidence>
<evidence type="ECO:0000256" key="2">
    <source>
        <dbReference type="ARBA" id="ARBA00022475"/>
    </source>
</evidence>
<sequence>MTVEHVIVAVPARDEEETLAACLESVLVASAHVEVPVTVVVVLDGCVDASAEIARGFAGVLIVERDHGNVGRARQDGVAAGLAQAASAPERTWIAFTDADTVVPRMWLQAHLAAAESADLFVGAVVPRLDDLDAARRHAWTRSHPPGATLGHVHGANLGVRASAYAEAGGVLPLVVGEDVDLVARVRASGRPVVESEQHPVLTSARLDGRAPDGYAAHLRALVS</sequence>
<dbReference type="PANTHER" id="PTHR43646:SF2">
    <property type="entry name" value="GLYCOSYLTRANSFERASE 2-LIKE DOMAIN-CONTAINING PROTEIN"/>
    <property type="match status" value="1"/>
</dbReference>
<evidence type="ECO:0000256" key="8">
    <source>
        <dbReference type="ARBA" id="ARBA00038120"/>
    </source>
</evidence>
<name>A0A7W4YKL0_LEIAQ</name>
<dbReference type="EMBL" id="JACHVP010000002">
    <property type="protein sequence ID" value="MBB2967794.1"/>
    <property type="molecule type" value="Genomic_DNA"/>
</dbReference>
<comment type="function">
    <text evidence="6">Catalyzes the glycosylation of 4,4'-diaponeurosporenoate, i.e. the esterification of glucose at the C1'' position with the carboxyl group of 4,4'-diaponeurosporenic acid, to form glycosyl-4,4'-diaponeurosporenoate. This is a step in the biosynthesis of staphyloxanthin, an orange pigment present in most staphylococci strains.</text>
</comment>
<evidence type="ECO:0000256" key="9">
    <source>
        <dbReference type="ARBA" id="ARBA00040345"/>
    </source>
</evidence>
<evidence type="ECO:0000256" key="6">
    <source>
        <dbReference type="ARBA" id="ARBA00037281"/>
    </source>
</evidence>
<keyword evidence="2" id="KW-1003">Cell membrane</keyword>
<keyword evidence="5" id="KW-0472">Membrane</keyword>
<dbReference type="PANTHER" id="PTHR43646">
    <property type="entry name" value="GLYCOSYLTRANSFERASE"/>
    <property type="match status" value="1"/>
</dbReference>
<dbReference type="GO" id="GO:0016757">
    <property type="term" value="F:glycosyltransferase activity"/>
    <property type="evidence" value="ECO:0007669"/>
    <property type="project" value="UniProtKB-KW"/>
</dbReference>
<dbReference type="Gene3D" id="3.90.550.10">
    <property type="entry name" value="Spore Coat Polysaccharide Biosynthesis Protein SpsA, Chain A"/>
    <property type="match status" value="1"/>
</dbReference>